<dbReference type="Proteomes" id="UP000034778">
    <property type="component" value="Unassembled WGS sequence"/>
</dbReference>
<gene>
    <name evidence="2" type="ORF">UR35_C0009G0016</name>
</gene>
<keyword evidence="1" id="KW-0812">Transmembrane</keyword>
<evidence type="ECO:0000313" key="2">
    <source>
        <dbReference type="EMBL" id="KKP44305.1"/>
    </source>
</evidence>
<reference evidence="2 3" key="1">
    <citation type="journal article" date="2015" name="Nature">
        <title>rRNA introns, odd ribosomes, and small enigmatic genomes across a large radiation of phyla.</title>
        <authorList>
            <person name="Brown C.T."/>
            <person name="Hug L.A."/>
            <person name="Thomas B.C."/>
            <person name="Sharon I."/>
            <person name="Castelle C.J."/>
            <person name="Singh A."/>
            <person name="Wilkins M.J."/>
            <person name="Williams K.H."/>
            <person name="Banfield J.F."/>
        </authorList>
    </citation>
    <scope>NUCLEOTIDE SEQUENCE [LARGE SCALE GENOMIC DNA]</scope>
</reference>
<proteinExistence type="predicted"/>
<keyword evidence="1" id="KW-0472">Membrane</keyword>
<evidence type="ECO:0000256" key="1">
    <source>
        <dbReference type="SAM" id="Phobius"/>
    </source>
</evidence>
<feature type="transmembrane region" description="Helical" evidence="1">
    <location>
        <begin position="12"/>
        <end position="29"/>
    </location>
</feature>
<accession>A0A0G0BZG7</accession>
<name>A0A0G0BZG7_9BACT</name>
<protein>
    <submittedName>
        <fullName evidence="2">Uncharacterized protein</fullName>
    </submittedName>
</protein>
<evidence type="ECO:0000313" key="3">
    <source>
        <dbReference type="Proteomes" id="UP000034778"/>
    </source>
</evidence>
<comment type="caution">
    <text evidence="2">The sequence shown here is derived from an EMBL/GenBank/DDBJ whole genome shotgun (WGS) entry which is preliminary data.</text>
</comment>
<dbReference type="AlphaFoldDB" id="A0A0G0BZG7"/>
<dbReference type="EMBL" id="LBOW01000009">
    <property type="protein sequence ID" value="KKP44305.1"/>
    <property type="molecule type" value="Genomic_DNA"/>
</dbReference>
<keyword evidence="1" id="KW-1133">Transmembrane helix</keyword>
<sequence>MKNIIENFKKRKFIILGIISLVSIVFIVFKTKTKPVITNPTPTPFTSSQIADFNSIVPNQTSLERINELLGYPVETKNENGITINEYRTTNKYRTHVIKIENGIATFIKQEIISGEQKTSDIQNVYGVAPNVLYSQAPNASFDLFVYPANGIAYLGHSDGTILEIWYFPPVENIDMFIENYGQGYGKEPSKVIPLY</sequence>
<dbReference type="STRING" id="1618566.UR35_C0009G0016"/>
<organism evidence="2 3">
    <name type="scientific">Candidatus Woesebacteria bacterium GW2011_GWB1_33_22</name>
    <dbReference type="NCBI Taxonomy" id="1618566"/>
    <lineage>
        <taxon>Bacteria</taxon>
        <taxon>Candidatus Woeseibacteriota</taxon>
    </lineage>
</organism>